<proteinExistence type="inferred from homology"/>
<evidence type="ECO:0000313" key="4">
    <source>
        <dbReference type="Proteomes" id="UP000237647"/>
    </source>
</evidence>
<dbReference type="InterPro" id="IPR000073">
    <property type="entry name" value="AB_hydrolase_1"/>
</dbReference>
<evidence type="ECO:0000259" key="2">
    <source>
        <dbReference type="Pfam" id="PF00561"/>
    </source>
</evidence>
<dbReference type="Gene3D" id="3.40.50.1820">
    <property type="entry name" value="alpha/beta hydrolase"/>
    <property type="match status" value="1"/>
</dbReference>
<dbReference type="AlphaFoldDB" id="A0A2T0UY41"/>
<sequence length="269" mass="30045">MLLKEEIVARNNVTVVGSGDKTLMLAHGFGCDQQVWQHLIPYLEKDYTLVLFDYVGSGKSQISSFSESRYRTLEGYAKDVSEICQALNLDQVHFMGHSVSGMIGLLASIDHPELFASHLMLCPSPCFLDAPPDYYGGFERADLEELLDLMDRNYIGWADYLAPLVMGPESAELLIGELADSFCSTDPVVAKIFAKATFFSDYRHKLAEAKHPAVILQSERDTLANPKVGRYMHAHMPGSTLRLLASEGHCLHMTQPELVAQEVNAWLRY</sequence>
<gene>
    <name evidence="3" type="ORF">B0H98_11045</name>
</gene>
<organism evidence="3 4">
    <name type="scientific">Vreelandella songnenensis</name>
    <dbReference type="NCBI Taxonomy" id="1176243"/>
    <lineage>
        <taxon>Bacteria</taxon>
        <taxon>Pseudomonadati</taxon>
        <taxon>Pseudomonadota</taxon>
        <taxon>Gammaproteobacteria</taxon>
        <taxon>Oceanospirillales</taxon>
        <taxon>Halomonadaceae</taxon>
        <taxon>Vreelandella</taxon>
    </lineage>
</organism>
<evidence type="ECO:0000313" key="3">
    <source>
        <dbReference type="EMBL" id="PRY62758.1"/>
    </source>
</evidence>
<dbReference type="Proteomes" id="UP000237647">
    <property type="component" value="Unassembled WGS sequence"/>
</dbReference>
<reference evidence="3 4" key="1">
    <citation type="submission" date="2018-03" db="EMBL/GenBank/DDBJ databases">
        <title>Genomic Encyclopedia of Type Strains, Phase III (KMG-III): the genomes of soil and plant-associated and newly described type strains.</title>
        <authorList>
            <person name="Whitman W."/>
        </authorList>
    </citation>
    <scope>NUCLEOTIDE SEQUENCE [LARGE SCALE GENOMIC DNA]</scope>
    <source>
        <strain evidence="3 4">CGMCC 1.12152</strain>
    </source>
</reference>
<keyword evidence="4" id="KW-1185">Reference proteome</keyword>
<dbReference type="InterPro" id="IPR029058">
    <property type="entry name" value="AB_hydrolase_fold"/>
</dbReference>
<dbReference type="EMBL" id="PVTK01000010">
    <property type="protein sequence ID" value="PRY62758.1"/>
    <property type="molecule type" value="Genomic_DNA"/>
</dbReference>
<name>A0A2T0UY41_9GAMM</name>
<comment type="caution">
    <text evidence="3">The sequence shown here is derived from an EMBL/GenBank/DDBJ whole genome shotgun (WGS) entry which is preliminary data.</text>
</comment>
<evidence type="ECO:0000256" key="1">
    <source>
        <dbReference type="ARBA" id="ARBA00008645"/>
    </source>
</evidence>
<accession>A0A2T0UY41</accession>
<dbReference type="OrthoDB" id="8680283at2"/>
<dbReference type="RefSeq" id="WP_106375859.1">
    <property type="nucleotide sequence ID" value="NZ_PVTK01000010.1"/>
</dbReference>
<feature type="domain" description="AB hydrolase-1" evidence="2">
    <location>
        <begin position="22"/>
        <end position="255"/>
    </location>
</feature>
<dbReference type="Pfam" id="PF00561">
    <property type="entry name" value="Abhydrolase_1"/>
    <property type="match status" value="1"/>
</dbReference>
<dbReference type="PANTHER" id="PTHR43039">
    <property type="entry name" value="ESTERASE-RELATED"/>
    <property type="match status" value="1"/>
</dbReference>
<dbReference type="SUPFAM" id="SSF53474">
    <property type="entry name" value="alpha/beta-Hydrolases"/>
    <property type="match status" value="1"/>
</dbReference>
<comment type="similarity">
    <text evidence="1">Belongs to the AB hydrolase superfamily.</text>
</comment>
<protein>
    <submittedName>
        <fullName evidence="3">Sigma-B regulation protein RsbQ</fullName>
    </submittedName>
</protein>